<feature type="domain" description="Tc1-like transposase DDE" evidence="1">
    <location>
        <begin position="7"/>
        <end position="71"/>
    </location>
</feature>
<evidence type="ECO:0000313" key="3">
    <source>
        <dbReference type="Proteomes" id="UP000632063"/>
    </source>
</evidence>
<dbReference type="InterPro" id="IPR036397">
    <property type="entry name" value="RNaseH_sf"/>
</dbReference>
<protein>
    <submittedName>
        <fullName evidence="2">Transposase</fullName>
    </submittedName>
</protein>
<dbReference type="Gene3D" id="3.30.420.10">
    <property type="entry name" value="Ribonuclease H-like superfamily/Ribonuclease H"/>
    <property type="match status" value="1"/>
</dbReference>
<reference evidence="2 3" key="2">
    <citation type="journal article" date="2021" name="Int. J. Syst. Evol. Microbiol.">
        <title>Roseibium litorale sp. nov., isolated from a tidal flat sediment and proposal for the reclassification of Labrenzia polysiphoniae as Roseibium polysiphoniae comb. nov.</title>
        <authorList>
            <person name="Liu Y."/>
            <person name="Pei T."/>
            <person name="Du J."/>
            <person name="Chao M."/>
            <person name="Deng M.R."/>
            <person name="Zhu H."/>
        </authorList>
    </citation>
    <scope>NUCLEOTIDE SEQUENCE [LARGE SCALE GENOMIC DNA]</scope>
    <source>
        <strain evidence="2 3">4C16A</strain>
    </source>
</reference>
<accession>A0ABR9CTZ4</accession>
<dbReference type="Proteomes" id="UP000632063">
    <property type="component" value="Unassembled WGS sequence"/>
</dbReference>
<gene>
    <name evidence="2" type="ORF">IG616_22230</name>
</gene>
<keyword evidence="3" id="KW-1185">Reference proteome</keyword>
<evidence type="ECO:0000313" key="2">
    <source>
        <dbReference type="EMBL" id="MBD8894274.1"/>
    </source>
</evidence>
<organism evidence="2 3">
    <name type="scientific">Roseibium litorale</name>
    <dbReference type="NCBI Taxonomy" id="2803841"/>
    <lineage>
        <taxon>Bacteria</taxon>
        <taxon>Pseudomonadati</taxon>
        <taxon>Pseudomonadota</taxon>
        <taxon>Alphaproteobacteria</taxon>
        <taxon>Hyphomicrobiales</taxon>
        <taxon>Stappiaceae</taxon>
        <taxon>Roseibium</taxon>
    </lineage>
</organism>
<comment type="caution">
    <text evidence="2">The sequence shown here is derived from an EMBL/GenBank/DDBJ whole genome shotgun (WGS) entry which is preliminary data.</text>
</comment>
<proteinExistence type="predicted"/>
<evidence type="ECO:0000259" key="1">
    <source>
        <dbReference type="Pfam" id="PF13358"/>
    </source>
</evidence>
<name>A0ABR9CTZ4_9HYPH</name>
<dbReference type="InterPro" id="IPR038717">
    <property type="entry name" value="Tc1-like_DDE_dom"/>
</dbReference>
<sequence length="72" mass="7787">MRDECPAFLAYVEQALVPSLSPGDIVVMANLPTHNPSAVGEAIQAAGEQLRFLPPCSLYFNPIEMAFPKLKA</sequence>
<dbReference type="Pfam" id="PF13358">
    <property type="entry name" value="DDE_3"/>
    <property type="match status" value="1"/>
</dbReference>
<reference evidence="3" key="1">
    <citation type="submission" date="2020-09" db="EMBL/GenBank/DDBJ databases">
        <title>The genome sequence of strain Labrenzia suaedae 4C16A.</title>
        <authorList>
            <person name="Liu Y."/>
        </authorList>
    </citation>
    <scope>NUCLEOTIDE SEQUENCE [LARGE SCALE GENOMIC DNA]</scope>
    <source>
        <strain evidence="3">4C16A</strain>
    </source>
</reference>
<dbReference type="EMBL" id="JACYXI010000025">
    <property type="protein sequence ID" value="MBD8894274.1"/>
    <property type="molecule type" value="Genomic_DNA"/>
</dbReference>